<dbReference type="OrthoDB" id="9774900at2"/>
<evidence type="ECO:0000313" key="7">
    <source>
        <dbReference type="EMBL" id="GEP62179.1"/>
    </source>
</evidence>
<evidence type="ECO:0000256" key="2">
    <source>
        <dbReference type="ARBA" id="ARBA00022692"/>
    </source>
</evidence>
<dbReference type="PANTHER" id="PTHR30168:SF0">
    <property type="entry name" value="INNER MEMBRANE PROTEIN"/>
    <property type="match status" value="1"/>
</dbReference>
<dbReference type="AlphaFoldDB" id="A0A512NTB4"/>
<keyword evidence="8" id="KW-1185">Reference proteome</keyword>
<dbReference type="Proteomes" id="UP000321058">
    <property type="component" value="Unassembled WGS sequence"/>
</dbReference>
<dbReference type="EMBL" id="BKAJ01000335">
    <property type="protein sequence ID" value="GEP62179.1"/>
    <property type="molecule type" value="Genomic_DNA"/>
</dbReference>
<keyword evidence="7" id="KW-0482">Metalloprotease</keyword>
<keyword evidence="3 6" id="KW-1133">Transmembrane helix</keyword>
<comment type="subcellular location">
    <subcellularLocation>
        <location evidence="1">Membrane</location>
        <topology evidence="1">Single-pass membrane protein</topology>
    </subcellularLocation>
</comment>
<keyword evidence="4 6" id="KW-0472">Membrane</keyword>
<feature type="region of interest" description="Disordered" evidence="5">
    <location>
        <begin position="76"/>
        <end position="96"/>
    </location>
</feature>
<evidence type="ECO:0000313" key="8">
    <source>
        <dbReference type="Proteomes" id="UP000321058"/>
    </source>
</evidence>
<protein>
    <submittedName>
        <fullName evidence="7">Metalloprotease</fullName>
    </submittedName>
</protein>
<evidence type="ECO:0000256" key="4">
    <source>
        <dbReference type="ARBA" id="ARBA00023136"/>
    </source>
</evidence>
<dbReference type="GO" id="GO:0016020">
    <property type="term" value="C:membrane"/>
    <property type="evidence" value="ECO:0007669"/>
    <property type="project" value="UniProtKB-SubCell"/>
</dbReference>
<comment type="caution">
    <text evidence="7">The sequence shown here is derived from an EMBL/GenBank/DDBJ whole genome shotgun (WGS) entry which is preliminary data.</text>
</comment>
<dbReference type="RefSeq" id="WP_147157438.1">
    <property type="nucleotide sequence ID" value="NZ_BKAJ01000335.1"/>
</dbReference>
<dbReference type="Pfam" id="PF04228">
    <property type="entry name" value="Zn_peptidase"/>
    <property type="match status" value="1"/>
</dbReference>
<keyword evidence="7" id="KW-0378">Hydrolase</keyword>
<accession>A0A512NTB4</accession>
<gene>
    <name evidence="7" type="ORF">RSO01_93450</name>
</gene>
<name>A0A512NTB4_9HYPH</name>
<dbReference type="GO" id="GO:0006508">
    <property type="term" value="P:proteolysis"/>
    <property type="evidence" value="ECO:0007669"/>
    <property type="project" value="UniProtKB-KW"/>
</dbReference>
<proteinExistence type="predicted"/>
<evidence type="ECO:0000256" key="5">
    <source>
        <dbReference type="SAM" id="MobiDB-lite"/>
    </source>
</evidence>
<evidence type="ECO:0000256" key="6">
    <source>
        <dbReference type="SAM" id="Phobius"/>
    </source>
</evidence>
<reference evidence="7 8" key="1">
    <citation type="submission" date="2019-07" db="EMBL/GenBank/DDBJ databases">
        <title>Whole genome shotgun sequence of Reyranella soli NBRC 108950.</title>
        <authorList>
            <person name="Hosoyama A."/>
            <person name="Uohara A."/>
            <person name="Ohji S."/>
            <person name="Ichikawa N."/>
        </authorList>
    </citation>
    <scope>NUCLEOTIDE SEQUENCE [LARGE SCALE GENOMIC DNA]</scope>
    <source>
        <strain evidence="7 8">NBRC 108950</strain>
    </source>
</reference>
<keyword evidence="7" id="KW-0645">Protease</keyword>
<dbReference type="InterPro" id="IPR007343">
    <property type="entry name" value="Uncharacterised_pept_Zn_put"/>
</dbReference>
<feature type="transmembrane region" description="Helical" evidence="6">
    <location>
        <begin position="49"/>
        <end position="69"/>
    </location>
</feature>
<dbReference type="PANTHER" id="PTHR30168">
    <property type="entry name" value="PUTATIVE MEMBRANE PROTEIN YPFJ"/>
    <property type="match status" value="1"/>
</dbReference>
<sequence>MQMEGDESSNIEDRRGDGGYFGGGGGGYGGMGGIPIPTGGGGGIFKGGLGFVAFIVIALIFGADPFALLGGGGTSSYEPAPTQTSRTTPRQQPAGDAETQFVSRVLKSTEDVWTTAFRELGRQYREPKLVLYRDATRTECGVGQSAMGPFYCPADQRVYLDLAFFDDLARRFHSPGQFPQAYVIAHEVGHHVQNLLGISAKTEQMKERMSKRDANALSVRVELQADCFAGVWANRADAARGGKMIDDKDVEQALAAASAIGDDRLQRQAQGRVVPDSFTHGSSAQRMRWFRIGLESGDPRKCDTFSAKQL</sequence>
<dbReference type="GO" id="GO:0008237">
    <property type="term" value="F:metallopeptidase activity"/>
    <property type="evidence" value="ECO:0007669"/>
    <property type="project" value="UniProtKB-KW"/>
</dbReference>
<evidence type="ECO:0000256" key="1">
    <source>
        <dbReference type="ARBA" id="ARBA00004167"/>
    </source>
</evidence>
<evidence type="ECO:0000256" key="3">
    <source>
        <dbReference type="ARBA" id="ARBA00022989"/>
    </source>
</evidence>
<keyword evidence="2 6" id="KW-0812">Transmembrane</keyword>
<feature type="compositionally biased region" description="Low complexity" evidence="5">
    <location>
        <begin position="79"/>
        <end position="94"/>
    </location>
</feature>
<organism evidence="7 8">
    <name type="scientific">Reyranella soli</name>
    <dbReference type="NCBI Taxonomy" id="1230389"/>
    <lineage>
        <taxon>Bacteria</taxon>
        <taxon>Pseudomonadati</taxon>
        <taxon>Pseudomonadota</taxon>
        <taxon>Alphaproteobacteria</taxon>
        <taxon>Hyphomicrobiales</taxon>
        <taxon>Reyranellaceae</taxon>
        <taxon>Reyranella</taxon>
    </lineage>
</organism>